<keyword evidence="3" id="KW-1185">Reference proteome</keyword>
<dbReference type="AlphaFoldDB" id="A0A151Z7F8"/>
<comment type="caution">
    <text evidence="2">The sequence shown here is derived from an EMBL/GenBank/DDBJ whole genome shotgun (WGS) entry which is preliminary data.</text>
</comment>
<name>A0A151Z7F8_TIELA</name>
<feature type="signal peptide" evidence="1">
    <location>
        <begin position="1"/>
        <end position="19"/>
    </location>
</feature>
<protein>
    <submittedName>
        <fullName evidence="2">EGF-like domain-containing protein</fullName>
    </submittedName>
</protein>
<reference evidence="2 3" key="1">
    <citation type="submission" date="2015-12" db="EMBL/GenBank/DDBJ databases">
        <title>Dictyostelia acquired genes for synthesis and detection of signals that induce cell-type specialization by lateral gene transfer from prokaryotes.</title>
        <authorList>
            <person name="Gloeckner G."/>
            <person name="Schaap P."/>
        </authorList>
    </citation>
    <scope>NUCLEOTIDE SEQUENCE [LARGE SCALE GENOMIC DNA]</scope>
    <source>
        <strain evidence="2 3">TK</strain>
    </source>
</reference>
<dbReference type="InParanoid" id="A0A151Z7F8"/>
<sequence>MIKYFILLILIIPFIIVNGQITNNDITLNSISLSSNNISITSTFTQSITFIFSLSVSNSISITEGFLVFPGNIPTDIQWDQTNQISGDVPLSGTFEIQVCVPMNTISGCGINSGVQSITCEYSIRINHSDQKSYSSFLYNQITKSFQNAFMSVYQNTKAPVVSEFQVTVHPKGPLVSFQLSVEYFGIGLGEIQINYSNDKHQPFFLIQTNFNSNNGYYYLESILQPEVTGYLYRITSIFVLDTEDNSITLLPGEFGVSSFQLPMSDEPILPNLFSFTTDKNNPYVAQGNQYTFFKAYMNLVSPYLPVICMPSILSICAVHYINSTNVEISAQVLPNFIGNMGINIDFISLNSYSITVGKIEATYYNGRQFPEIISSSFSIPEINQLEPFFVEVNFTVTLTDAILSQVYFSAPNQVIFMANNIQSGNQNLTACIVGGSFLFDSSQSTLSTVELSIVDTKAELMYYPFFQGPVTTMRKVISDMTFTIDYQNTVFDLSNATFAQIPITITTSTNHSDNIVQSSFVMVGSNIPLISGMTNYSSIQSQIVKSNGIETVYQTYALIQSALASWQTTGDFLLTVTSESPYIISSKTISKVCFTIQRPQFQPTIITSFEMLPSNIVYSNQTSNITLSIQTKGYPVNQLQLIQYLDEVQNQNLNNILSTCVVLGYDFSTLITDIQCTIPVANIPSQTILFYIDAIIQGQPIIIPNVQLQESGLSSYIEIIGPLDNGLVPNVTQFSTTFNSTSNTISIQYNIENECNFVAPDTPVEFTIFSKLIATTAYGTETQISITQNSFSGSFDINLCELDGFDFSYSVIGIYISIPSTIAGTQYQFPYEYLAEMDPNQQNFPTNNAVCDFSGPRLVDTGIVYPLSIYDTSNQSINITIYFDITDDLSGFSILYGYIRLIGLDNGVNGFYNQELIIGSGDIGSGNLRNGRYYFNFKLPQYTNGTYQFGVTKIFDIIGNMREYTYQNIQLISSEPPQVNVYSDYPDPNLPSLVNVVVNGTSFNITTKGGVSSVYLLPSGPGLPTLVYAQQLSVFQYVITLNENQVNSGTYNFGVCINTLSLTSICYSSLDLEAMSIPNSFEIFNNGYFN</sequence>
<keyword evidence="1" id="KW-0732">Signal</keyword>
<feature type="chain" id="PRO_5007592944" evidence="1">
    <location>
        <begin position="20"/>
        <end position="1091"/>
    </location>
</feature>
<evidence type="ECO:0000313" key="3">
    <source>
        <dbReference type="Proteomes" id="UP000076078"/>
    </source>
</evidence>
<evidence type="ECO:0000256" key="1">
    <source>
        <dbReference type="SAM" id="SignalP"/>
    </source>
</evidence>
<dbReference type="EMBL" id="LODT01000039">
    <property type="protein sequence ID" value="KYQ89868.1"/>
    <property type="molecule type" value="Genomic_DNA"/>
</dbReference>
<dbReference type="Proteomes" id="UP000076078">
    <property type="component" value="Unassembled WGS sequence"/>
</dbReference>
<gene>
    <name evidence="2" type="ORF">DLAC_09842</name>
</gene>
<evidence type="ECO:0000313" key="2">
    <source>
        <dbReference type="EMBL" id="KYQ89868.1"/>
    </source>
</evidence>
<proteinExistence type="predicted"/>
<organism evidence="2 3">
    <name type="scientific">Tieghemostelium lacteum</name>
    <name type="common">Slime mold</name>
    <name type="synonym">Dictyostelium lacteum</name>
    <dbReference type="NCBI Taxonomy" id="361077"/>
    <lineage>
        <taxon>Eukaryota</taxon>
        <taxon>Amoebozoa</taxon>
        <taxon>Evosea</taxon>
        <taxon>Eumycetozoa</taxon>
        <taxon>Dictyostelia</taxon>
        <taxon>Dictyosteliales</taxon>
        <taxon>Raperosteliaceae</taxon>
        <taxon>Tieghemostelium</taxon>
    </lineage>
</organism>
<accession>A0A151Z7F8</accession>